<organism evidence="2">
    <name type="scientific">uncultured Agrobacterium sp</name>
    <dbReference type="NCBI Taxonomy" id="157277"/>
    <lineage>
        <taxon>Bacteria</taxon>
        <taxon>Pseudomonadati</taxon>
        <taxon>Pseudomonadota</taxon>
        <taxon>Alphaproteobacteria</taxon>
        <taxon>Hyphomicrobiales</taxon>
        <taxon>Rhizobiaceae</taxon>
        <taxon>Rhizobium/Agrobacterium group</taxon>
        <taxon>Agrobacterium</taxon>
        <taxon>environmental samples</taxon>
    </lineage>
</organism>
<sequence length="75" mass="8142">MTPDLVYALADQARRHSGRVVLHIGFSEEAAHLLHAGSDIVVQPSRFEPCGLTQLYALRYGAIPVVSRTGGLAER</sequence>
<name>A0A060BYY2_9HYPH</name>
<dbReference type="EMBL" id="KF122342">
    <property type="protein sequence ID" value="AIA89638.1"/>
    <property type="molecule type" value="Genomic_DNA"/>
</dbReference>
<dbReference type="Gene3D" id="3.40.50.2000">
    <property type="entry name" value="Glycogen Phosphorylase B"/>
    <property type="match status" value="1"/>
</dbReference>
<accession>A0A060BYY2</accession>
<dbReference type="SUPFAM" id="SSF53756">
    <property type="entry name" value="UDP-Glycosyltransferase/glycogen phosphorylase"/>
    <property type="match status" value="1"/>
</dbReference>
<feature type="domain" description="Glycosyl transferase family 1" evidence="1">
    <location>
        <begin position="20"/>
        <end position="74"/>
    </location>
</feature>
<reference evidence="2" key="1">
    <citation type="journal article" date="2013" name="Environ. Microbiol.">
        <title>Seasonally variable intestinal metagenomes of the red palm weevil (Rhynchophorus ferrugineus).</title>
        <authorList>
            <person name="Jia S."/>
            <person name="Zhang X."/>
            <person name="Zhang G."/>
            <person name="Yin A."/>
            <person name="Zhang S."/>
            <person name="Li F."/>
            <person name="Wang L."/>
            <person name="Zhao D."/>
            <person name="Yun Q."/>
            <person name="Tala"/>
            <person name="Wang J."/>
            <person name="Sun G."/>
            <person name="Baabdullah M."/>
            <person name="Yu X."/>
            <person name="Hu S."/>
            <person name="Al-Mssallem I.S."/>
            <person name="Yu J."/>
        </authorList>
    </citation>
    <scope>NUCLEOTIDE SEQUENCE</scope>
</reference>
<evidence type="ECO:0000313" key="2">
    <source>
        <dbReference type="EMBL" id="AIA89638.1"/>
    </source>
</evidence>
<dbReference type="AlphaFoldDB" id="A0A060BYY2"/>
<dbReference type="PANTHER" id="PTHR45825:SF11">
    <property type="entry name" value="ALPHA AMYLASE DOMAIN-CONTAINING PROTEIN"/>
    <property type="match status" value="1"/>
</dbReference>
<proteinExistence type="predicted"/>
<evidence type="ECO:0000259" key="1">
    <source>
        <dbReference type="Pfam" id="PF00534"/>
    </source>
</evidence>
<dbReference type="Pfam" id="PF00534">
    <property type="entry name" value="Glycos_transf_1"/>
    <property type="match status" value="1"/>
</dbReference>
<dbReference type="GO" id="GO:0016757">
    <property type="term" value="F:glycosyltransferase activity"/>
    <property type="evidence" value="ECO:0007669"/>
    <property type="project" value="InterPro"/>
</dbReference>
<dbReference type="PANTHER" id="PTHR45825">
    <property type="entry name" value="GRANULE-BOUND STARCH SYNTHASE 1, CHLOROPLASTIC/AMYLOPLASTIC"/>
    <property type="match status" value="1"/>
</dbReference>
<dbReference type="InterPro" id="IPR001296">
    <property type="entry name" value="Glyco_trans_1"/>
</dbReference>
<protein>
    <submittedName>
        <fullName evidence="2">CAZy families GT5 protein</fullName>
    </submittedName>
</protein>